<gene>
    <name evidence="3" type="ORF">BUALT_Bualt05G0075200</name>
</gene>
<feature type="domain" description="Retrotransposon gag" evidence="2">
    <location>
        <begin position="199"/>
        <end position="289"/>
    </location>
</feature>
<evidence type="ECO:0000313" key="3">
    <source>
        <dbReference type="EMBL" id="KAG8382418.1"/>
    </source>
</evidence>
<name>A0AAV6XTH4_9LAMI</name>
<comment type="caution">
    <text evidence="3">The sequence shown here is derived from an EMBL/GenBank/DDBJ whole genome shotgun (WGS) entry which is preliminary data.</text>
</comment>
<dbReference type="Pfam" id="PF03732">
    <property type="entry name" value="Retrotrans_gag"/>
    <property type="match status" value="1"/>
</dbReference>
<organism evidence="3 4">
    <name type="scientific">Buddleja alternifolia</name>
    <dbReference type="NCBI Taxonomy" id="168488"/>
    <lineage>
        <taxon>Eukaryota</taxon>
        <taxon>Viridiplantae</taxon>
        <taxon>Streptophyta</taxon>
        <taxon>Embryophyta</taxon>
        <taxon>Tracheophyta</taxon>
        <taxon>Spermatophyta</taxon>
        <taxon>Magnoliopsida</taxon>
        <taxon>eudicotyledons</taxon>
        <taxon>Gunneridae</taxon>
        <taxon>Pentapetalae</taxon>
        <taxon>asterids</taxon>
        <taxon>lamiids</taxon>
        <taxon>Lamiales</taxon>
        <taxon>Scrophulariaceae</taxon>
        <taxon>Buddlejeae</taxon>
        <taxon>Buddleja</taxon>
    </lineage>
</organism>
<evidence type="ECO:0000256" key="1">
    <source>
        <dbReference type="SAM" id="MobiDB-lite"/>
    </source>
</evidence>
<evidence type="ECO:0000259" key="2">
    <source>
        <dbReference type="Pfam" id="PF03732"/>
    </source>
</evidence>
<dbReference type="AlphaFoldDB" id="A0AAV6XTH4"/>
<dbReference type="PANTHER" id="PTHR33223">
    <property type="entry name" value="CCHC-TYPE DOMAIN-CONTAINING PROTEIN"/>
    <property type="match status" value="1"/>
</dbReference>
<reference evidence="3" key="1">
    <citation type="submission" date="2019-10" db="EMBL/GenBank/DDBJ databases">
        <authorList>
            <person name="Zhang R."/>
            <person name="Pan Y."/>
            <person name="Wang J."/>
            <person name="Ma R."/>
            <person name="Yu S."/>
        </authorList>
    </citation>
    <scope>NUCLEOTIDE SEQUENCE</scope>
    <source>
        <strain evidence="3">LA-IB0</strain>
        <tissue evidence="3">Leaf</tissue>
    </source>
</reference>
<feature type="region of interest" description="Disordered" evidence="1">
    <location>
        <begin position="1"/>
        <end position="27"/>
    </location>
</feature>
<feature type="compositionally biased region" description="Polar residues" evidence="1">
    <location>
        <begin position="1"/>
        <end position="12"/>
    </location>
</feature>
<keyword evidence="4" id="KW-1185">Reference proteome</keyword>
<dbReference type="InterPro" id="IPR005162">
    <property type="entry name" value="Retrotrans_gag_dom"/>
</dbReference>
<dbReference type="Proteomes" id="UP000826271">
    <property type="component" value="Unassembled WGS sequence"/>
</dbReference>
<sequence length="330" mass="37190">MGSVKNGSQIVDLQTGGDSRFPPPSLSQGVRIGAQSIVYTRRQETRPPFAASLEPRPTPLDYPFSGPMASFIVSNFGQPTTHVVSEPILPPLGFLPSKNGGLPYERGAPGAHHFNLPNTLPDMQEKMRKMRQRMGVNAPDPPKGVLFGPRMLADELPNNFRAPNVSEYDGSSDPTKNLWKFENCALLHQYSDEVKCRAFLTTLTRVAQQWFNQLASNFIHFFKEFRSLFLHQFASSKKYQKAHLSLFSMYQRVKEHLRGYIQRFSTAALENPSASADVLSYLFTQGLNDSEFFRSIAKKPPISFDNLLTRAEKYVNTEEATQIKRATPLQ</sequence>
<protein>
    <recommendedName>
        <fullName evidence="2">Retrotransposon gag domain-containing protein</fullName>
    </recommendedName>
</protein>
<accession>A0AAV6XTH4</accession>
<dbReference type="EMBL" id="WHWC01000005">
    <property type="protein sequence ID" value="KAG8382418.1"/>
    <property type="molecule type" value="Genomic_DNA"/>
</dbReference>
<proteinExistence type="predicted"/>
<evidence type="ECO:0000313" key="4">
    <source>
        <dbReference type="Proteomes" id="UP000826271"/>
    </source>
</evidence>
<dbReference type="PANTHER" id="PTHR33223:SF10">
    <property type="entry name" value="AMINOTRANSFERASE-LIKE PLANT MOBILE DOMAIN-CONTAINING PROTEIN"/>
    <property type="match status" value="1"/>
</dbReference>